<feature type="non-terminal residue" evidence="2">
    <location>
        <position position="1"/>
    </location>
</feature>
<dbReference type="SMART" id="SM00028">
    <property type="entry name" value="TPR"/>
    <property type="match status" value="2"/>
</dbReference>
<feature type="non-terminal residue" evidence="2">
    <location>
        <position position="466"/>
    </location>
</feature>
<reference evidence="2" key="1">
    <citation type="journal article" date="2014" name="Front. Microbiol.">
        <title>High frequency of phylogenetically diverse reductive dehalogenase-homologous genes in deep subseafloor sedimentary metagenomes.</title>
        <authorList>
            <person name="Kawai M."/>
            <person name="Futagami T."/>
            <person name="Toyoda A."/>
            <person name="Takaki Y."/>
            <person name="Nishi S."/>
            <person name="Hori S."/>
            <person name="Arai W."/>
            <person name="Tsubouchi T."/>
            <person name="Morono Y."/>
            <person name="Uchiyama I."/>
            <person name="Ito T."/>
            <person name="Fujiyama A."/>
            <person name="Inagaki F."/>
            <person name="Takami H."/>
        </authorList>
    </citation>
    <scope>NUCLEOTIDE SEQUENCE</scope>
    <source>
        <strain evidence="2">Expedition CK06-06</strain>
    </source>
</reference>
<protein>
    <recommendedName>
        <fullName evidence="3">Tetratricopeptide repeat protein</fullName>
    </recommendedName>
</protein>
<dbReference type="InterPro" id="IPR011990">
    <property type="entry name" value="TPR-like_helical_dom_sf"/>
</dbReference>
<dbReference type="Gene3D" id="3.90.10.10">
    <property type="entry name" value="Cytochrome C3"/>
    <property type="match status" value="1"/>
</dbReference>
<name>X0RMD7_9ZZZZ</name>
<evidence type="ECO:0008006" key="3">
    <source>
        <dbReference type="Google" id="ProtNLM"/>
    </source>
</evidence>
<dbReference type="InterPro" id="IPR051829">
    <property type="entry name" value="Multiheme_Cytochr_ET"/>
</dbReference>
<dbReference type="SUPFAM" id="SSF48695">
    <property type="entry name" value="Multiheme cytochromes"/>
    <property type="match status" value="1"/>
</dbReference>
<dbReference type="InterPro" id="IPR011989">
    <property type="entry name" value="ARM-like"/>
</dbReference>
<proteinExistence type="predicted"/>
<dbReference type="AlphaFoldDB" id="X0RMD7"/>
<dbReference type="Gene3D" id="1.25.10.10">
    <property type="entry name" value="Leucine-rich Repeat Variant"/>
    <property type="match status" value="1"/>
</dbReference>
<dbReference type="InterPro" id="IPR036280">
    <property type="entry name" value="Multihaem_cyt_sf"/>
</dbReference>
<organism evidence="2">
    <name type="scientific">marine sediment metagenome</name>
    <dbReference type="NCBI Taxonomy" id="412755"/>
    <lineage>
        <taxon>unclassified sequences</taxon>
        <taxon>metagenomes</taxon>
        <taxon>ecological metagenomes</taxon>
    </lineage>
</organism>
<dbReference type="PANTHER" id="PTHR35038:SF8">
    <property type="entry name" value="C-TYPE POLYHEME CYTOCHROME OMCC"/>
    <property type="match status" value="1"/>
</dbReference>
<dbReference type="EMBL" id="BARS01003906">
    <property type="protein sequence ID" value="GAF69943.1"/>
    <property type="molecule type" value="Genomic_DNA"/>
</dbReference>
<evidence type="ECO:0000313" key="2">
    <source>
        <dbReference type="EMBL" id="GAF69943.1"/>
    </source>
</evidence>
<keyword evidence="1" id="KW-0732">Signal</keyword>
<comment type="caution">
    <text evidence="2">The sequence shown here is derived from an EMBL/GenBank/DDBJ whole genome shotgun (WGS) entry which is preliminary data.</text>
</comment>
<dbReference type="InterPro" id="IPR019734">
    <property type="entry name" value="TPR_rpt"/>
</dbReference>
<accession>X0RMD7</accession>
<sequence length="466" mass="52172">SYETTWSEIDVGCEACHGPGSRHVTWAELPDMARPQVENYDLVVKTSGLASRELVELCAPCHSRRAILGDYTHAEPDLLDSMLPSLLTTELYFPDGQILDEVYVYGSFTQSKMYDRDVRCSDCHDVHSIKPIKEGNGLCLQCHRAEEYDTKEHHFHKRKGEEGEPIKSGDGRVLFEVGTGAECVQCHMPGRLYMGIDYRPDHSFRIPRPDLGIKIGAPNACNRCHIDETDKWSDKYMTKWYGPGRRPHYGTIIEAGRKGEPGAHKALTRLAVDPLYPVIVRATALSLLNAYPGDETSRVYELSLMDDEALIRRTAIENLNAPDINRQVKLIAPLLYDPVKAVRMEAASKLAGEASKHLDAGQEKIFRTALKEYVGAMEYSGDFAFGPYNLGNLYVALNQTEAAIRNYEAAIKIDDLFYPAKVNLAMLYNRLGDNDRAEGLLREVITAHPALHDIAYSLGLLLAEKK</sequence>
<dbReference type="SUPFAM" id="SSF48452">
    <property type="entry name" value="TPR-like"/>
    <property type="match status" value="1"/>
</dbReference>
<gene>
    <name evidence="2" type="ORF">S01H1_07591</name>
</gene>
<dbReference type="Gene3D" id="1.25.40.10">
    <property type="entry name" value="Tetratricopeptide repeat domain"/>
    <property type="match status" value="1"/>
</dbReference>
<dbReference type="Pfam" id="PF13181">
    <property type="entry name" value="TPR_8"/>
    <property type="match status" value="1"/>
</dbReference>
<dbReference type="Pfam" id="PF13374">
    <property type="entry name" value="TPR_10"/>
    <property type="match status" value="1"/>
</dbReference>
<dbReference type="PROSITE" id="PS50005">
    <property type="entry name" value="TPR"/>
    <property type="match status" value="1"/>
</dbReference>
<dbReference type="Gene3D" id="1.10.1130.10">
    <property type="entry name" value="Flavocytochrome C3, Chain A"/>
    <property type="match status" value="1"/>
</dbReference>
<evidence type="ECO:0000256" key="1">
    <source>
        <dbReference type="ARBA" id="ARBA00022729"/>
    </source>
</evidence>
<dbReference type="PANTHER" id="PTHR35038">
    <property type="entry name" value="DISSIMILATORY SULFITE REDUCTASE SIRA"/>
    <property type="match status" value="1"/>
</dbReference>